<name>A0ABM9T520_THIA3</name>
<dbReference type="EMBL" id="CTRI01000013">
    <property type="protein sequence ID" value="CQR32814.1"/>
    <property type="molecule type" value="Genomic_DNA"/>
</dbReference>
<proteinExistence type="predicted"/>
<feature type="region of interest" description="Disordered" evidence="1">
    <location>
        <begin position="124"/>
        <end position="152"/>
    </location>
</feature>
<sequence length="293" mass="31303">MADRQDFAAAFFPVARATVVSHVGRVSCPTDSDFAAHRQSFRHFISPAPDPRGAGRGFRHGLLNALNARSAQVLFLSALKFWGAAIGSIEDGEQLGANLIHEVSGQALDLAATARQHIEGARLRTQDNPGGLGASARKRDGETRRAGKVAAVGDRHDDRRFHHPVEFARRHDQHRAHALLFVPRSGIERNQIDVAPFHQMTSSPTAGASSHSRAAALSGAEGSHCARSASRVYRRAGAGCTTSRPASTCRPTLAPACRCSRSSMTGGTVSMTEPPTRRKVVVCIASSKGYTKV</sequence>
<gene>
    <name evidence="2" type="ORF">THICB1_200066</name>
</gene>
<dbReference type="Proteomes" id="UP000078599">
    <property type="component" value="Unassembled WGS sequence"/>
</dbReference>
<evidence type="ECO:0000256" key="1">
    <source>
        <dbReference type="SAM" id="MobiDB-lite"/>
    </source>
</evidence>
<accession>A0ABM9T520</accession>
<protein>
    <submittedName>
        <fullName evidence="2">Uncharacterized protein</fullName>
    </submittedName>
</protein>
<evidence type="ECO:0000313" key="2">
    <source>
        <dbReference type="EMBL" id="CQR32814.1"/>
    </source>
</evidence>
<keyword evidence="3" id="KW-1185">Reference proteome</keyword>
<organism evidence="2 3">
    <name type="scientific">Thiomonas arsenitoxydans (strain DSM 22701 / CIP 110005 / 3As)</name>
    <dbReference type="NCBI Taxonomy" id="426114"/>
    <lineage>
        <taxon>Bacteria</taxon>
        <taxon>Pseudomonadati</taxon>
        <taxon>Pseudomonadota</taxon>
        <taxon>Betaproteobacteria</taxon>
        <taxon>Burkholderiales</taxon>
        <taxon>Thiomonas</taxon>
    </lineage>
</organism>
<comment type="caution">
    <text evidence="2">The sequence shown here is derived from an EMBL/GenBank/DDBJ whole genome shotgun (WGS) entry which is preliminary data.</text>
</comment>
<reference evidence="2 3" key="1">
    <citation type="submission" date="2015-03" db="EMBL/GenBank/DDBJ databases">
        <authorList>
            <person name="Regsiter A."/>
            <person name="william w."/>
        </authorList>
    </citation>
    <scope>NUCLEOTIDE SEQUENCE [LARGE SCALE GENOMIC DNA]</scope>
    <source>
        <strain evidence="2 3">CB1</strain>
    </source>
</reference>
<evidence type="ECO:0000313" key="3">
    <source>
        <dbReference type="Proteomes" id="UP000078599"/>
    </source>
</evidence>